<feature type="region of interest" description="Disordered" evidence="1">
    <location>
        <begin position="1169"/>
        <end position="1188"/>
    </location>
</feature>
<dbReference type="CDD" id="cd06093">
    <property type="entry name" value="PX_domain"/>
    <property type="match status" value="1"/>
</dbReference>
<dbReference type="GO" id="GO:0035091">
    <property type="term" value="F:phosphatidylinositol binding"/>
    <property type="evidence" value="ECO:0007669"/>
    <property type="project" value="InterPro"/>
</dbReference>
<dbReference type="EMBL" id="MIGC01000526">
    <property type="protein sequence ID" value="PHJ24810.1"/>
    <property type="molecule type" value="Genomic_DNA"/>
</dbReference>
<evidence type="ECO:0000256" key="1">
    <source>
        <dbReference type="SAM" id="MobiDB-lite"/>
    </source>
</evidence>
<accession>A0A2C6KXV6</accession>
<proteinExistence type="predicted"/>
<feature type="region of interest" description="Disordered" evidence="1">
    <location>
        <begin position="483"/>
        <end position="502"/>
    </location>
</feature>
<protein>
    <submittedName>
        <fullName evidence="3">Px domain protein</fullName>
    </submittedName>
</protein>
<feature type="compositionally biased region" description="Basic and acidic residues" evidence="1">
    <location>
        <begin position="795"/>
        <end position="817"/>
    </location>
</feature>
<name>A0A2C6KXV6_9APIC</name>
<gene>
    <name evidence="3" type="ORF">CSUI_001331</name>
</gene>
<feature type="compositionally biased region" description="Basic and acidic residues" evidence="1">
    <location>
        <begin position="1212"/>
        <end position="1245"/>
    </location>
</feature>
<dbReference type="SMART" id="SM00312">
    <property type="entry name" value="PX"/>
    <property type="match status" value="1"/>
</dbReference>
<feature type="region of interest" description="Disordered" evidence="1">
    <location>
        <begin position="924"/>
        <end position="1113"/>
    </location>
</feature>
<dbReference type="RefSeq" id="XP_067926482.1">
    <property type="nucleotide sequence ID" value="XM_068061537.1"/>
</dbReference>
<dbReference type="OrthoDB" id="332987at2759"/>
<dbReference type="Proteomes" id="UP000221165">
    <property type="component" value="Unassembled WGS sequence"/>
</dbReference>
<dbReference type="InterPro" id="IPR036871">
    <property type="entry name" value="PX_dom_sf"/>
</dbReference>
<feature type="compositionally biased region" description="Polar residues" evidence="1">
    <location>
        <begin position="785"/>
        <end position="794"/>
    </location>
</feature>
<organism evidence="3 4">
    <name type="scientific">Cystoisospora suis</name>
    <dbReference type="NCBI Taxonomy" id="483139"/>
    <lineage>
        <taxon>Eukaryota</taxon>
        <taxon>Sar</taxon>
        <taxon>Alveolata</taxon>
        <taxon>Apicomplexa</taxon>
        <taxon>Conoidasida</taxon>
        <taxon>Coccidia</taxon>
        <taxon>Eucoccidiorida</taxon>
        <taxon>Eimeriorina</taxon>
        <taxon>Sarcocystidae</taxon>
        <taxon>Cystoisospora</taxon>
    </lineage>
</organism>
<feature type="compositionally biased region" description="Basic and acidic residues" evidence="1">
    <location>
        <begin position="1031"/>
        <end position="1047"/>
    </location>
</feature>
<dbReference type="Gene3D" id="3.30.1520.10">
    <property type="entry name" value="Phox-like domain"/>
    <property type="match status" value="2"/>
</dbReference>
<feature type="region of interest" description="Disordered" evidence="1">
    <location>
        <begin position="1203"/>
        <end position="1264"/>
    </location>
</feature>
<reference evidence="3 4" key="1">
    <citation type="journal article" date="2017" name="Int. J. Parasitol.">
        <title>The genome of the protozoan parasite Cystoisospora suis and a reverse vaccinology approach to identify vaccine candidates.</title>
        <authorList>
            <person name="Palmieri N."/>
            <person name="Shrestha A."/>
            <person name="Ruttkowski B."/>
            <person name="Beck T."/>
            <person name="Vogl C."/>
            <person name="Tomley F."/>
            <person name="Blake D.P."/>
            <person name="Joachim A."/>
        </authorList>
    </citation>
    <scope>NUCLEOTIDE SEQUENCE [LARGE SCALE GENOMIC DNA]</scope>
    <source>
        <strain evidence="3 4">Wien I</strain>
    </source>
</reference>
<feature type="non-terminal residue" evidence="3">
    <location>
        <position position="1286"/>
    </location>
</feature>
<feature type="compositionally biased region" description="Basic and acidic residues" evidence="1">
    <location>
        <begin position="827"/>
        <end position="839"/>
    </location>
</feature>
<feature type="region of interest" description="Disordered" evidence="1">
    <location>
        <begin position="724"/>
        <end position="844"/>
    </location>
</feature>
<feature type="domain" description="PX" evidence="2">
    <location>
        <begin position="55"/>
        <end position="335"/>
    </location>
</feature>
<feature type="region of interest" description="Disordered" evidence="1">
    <location>
        <begin position="602"/>
        <end position="640"/>
    </location>
</feature>
<feature type="compositionally biased region" description="Basic residues" evidence="1">
    <location>
        <begin position="607"/>
        <end position="628"/>
    </location>
</feature>
<dbReference type="InterPro" id="IPR001683">
    <property type="entry name" value="PX_dom"/>
</dbReference>
<evidence type="ECO:0000313" key="3">
    <source>
        <dbReference type="EMBL" id="PHJ24810.1"/>
    </source>
</evidence>
<dbReference type="PROSITE" id="PS50195">
    <property type="entry name" value="PX"/>
    <property type="match status" value="1"/>
</dbReference>
<comment type="caution">
    <text evidence="3">The sequence shown here is derived from an EMBL/GenBank/DDBJ whole genome shotgun (WGS) entry which is preliminary data.</text>
</comment>
<feature type="compositionally biased region" description="Basic and acidic residues" evidence="1">
    <location>
        <begin position="956"/>
        <end position="1005"/>
    </location>
</feature>
<feature type="compositionally biased region" description="Low complexity" evidence="1">
    <location>
        <begin position="1060"/>
        <end position="1080"/>
    </location>
</feature>
<dbReference type="VEuPathDB" id="ToxoDB:CSUI_001331"/>
<feature type="compositionally biased region" description="Basic and acidic residues" evidence="1">
    <location>
        <begin position="1087"/>
        <end position="1107"/>
    </location>
</feature>
<feature type="compositionally biased region" description="Basic and acidic residues" evidence="1">
    <location>
        <begin position="757"/>
        <end position="766"/>
    </location>
</feature>
<dbReference type="SUPFAM" id="SSF64268">
    <property type="entry name" value="PX domain"/>
    <property type="match status" value="2"/>
</dbReference>
<sequence>MAGNVYYEMPGESRDAPLHQDYCSLSGATLSLRTTESDSQDFFACPIAEDDAPPPFSVTIPRAEIVNDGIWMSHMCYLVQVSDMGLIRTVRRRFSDFQRLARKLDRLLSDPKAHMLCASVPSSSQSSLRPQSLFTSLSACNTFASTSENINDSSMSSSSESPGIILDNGRERVSTVNIVTGPVESPRELPPNLHSPNAGTSLPVTDHFSPSKNASTLHQRVQSQVRGIPSVVNSLSASVSGTTEAQETPIQRKVLTECHSGGGRPGVILCGGNCAVKSTVVSMLPVKKMFGNMDPAFVEERRCKLERLLRQLLLREEILLLPPLWSFFGLERDAAAIVFARFFVVTNRIRRKQTSCEGTIFHAMDESLKDLGFIACTAVAQDHELSQRSRCGRIHFPELFPSSSSRSQIYEVKLFTDIVTLSSPYTPSPPFLLPLPFRLCGRSPISDDAPLSSSVQSSTFYTPQASFSSSRSSTARRHHLLFPSSSFPSSGPPSSYSSSSSEPFPSTTSVVSPSYNTPFSSPSSPCHSLWRLYHPQVIVRLVSLISDVQYVPSALHLQVLHLLDLLLALSPPHSIPLLRHTQAFERVFRLLEYSSLAALEEAEGMKARRKRRGEKRRQSTKTHRHGRHVYSGQHQGTDGRVRSDFSSCSSSFSSHTAACGKNVDEKAKSSSAFKGCCLSCPHSPRRFHRRPRSSRRSVYVHSPSISQHITQWSHMHFSDRALTSFSSSSEEKEEENSVDFSVRPHQKGEVTNGSRALQEDGQDRRQKMIRVSQPLNVGEERGANHITTSLSCTPSHERCIKMKKKKEGDMTDERHLSSDSSAAIQHRQVESRKNEDSRGRSPFLPLSHSPLLRIDVSSAWQSSRSRLLLDIVDECMRLCGRLISLAPEELLTFFKSQDGFVRLRSLVLLKRGMTRGDGIVWKDRGASKAHERKERRGTERLEREGTRGRRSSRCCTHSDGEERGREPRSLGDTREIETGGRAGRVMEEEEKRVPMREDDLERERFSSCGRNTNRQRRIDDGGVTVLSRSTTEQDNKEERRTTRREAIESSTEGDEDDSEGTCTESTSSDPDNITTSSEGNTDGGEETGEKTTRDSKGREENKEREEETGWTSLQRRAKRCMLLAMVPVSNLSCSSTAEMSFSEAVMRRTWKKKTNLLVDRRKHPILQGHARKPSGVHTPQITGGHQHRSISFSDIKRQGWDGSGNCDYSTDSDERSLSEGVDKLPLSLKERREEGEQPQGKERRSCGQQDSVSHEKEGGAEASLSSCVLKIMTSRPFKEGGDVSIG</sequence>
<feature type="compositionally biased region" description="Basic and acidic residues" evidence="1">
    <location>
        <begin position="924"/>
        <end position="947"/>
    </location>
</feature>
<evidence type="ECO:0000313" key="4">
    <source>
        <dbReference type="Proteomes" id="UP000221165"/>
    </source>
</evidence>
<evidence type="ECO:0000259" key="2">
    <source>
        <dbReference type="PROSITE" id="PS50195"/>
    </source>
</evidence>
<keyword evidence="4" id="KW-1185">Reference proteome</keyword>
<dbReference type="GeneID" id="94424748"/>